<dbReference type="Proteomes" id="UP000283269">
    <property type="component" value="Unassembled WGS sequence"/>
</dbReference>
<gene>
    <name evidence="2" type="ORF">CVT25_014209</name>
</gene>
<organism evidence="2 3">
    <name type="scientific">Psilocybe cyanescens</name>
    <dbReference type="NCBI Taxonomy" id="93625"/>
    <lineage>
        <taxon>Eukaryota</taxon>
        <taxon>Fungi</taxon>
        <taxon>Dikarya</taxon>
        <taxon>Basidiomycota</taxon>
        <taxon>Agaricomycotina</taxon>
        <taxon>Agaricomycetes</taxon>
        <taxon>Agaricomycetidae</taxon>
        <taxon>Agaricales</taxon>
        <taxon>Agaricineae</taxon>
        <taxon>Strophariaceae</taxon>
        <taxon>Psilocybe</taxon>
    </lineage>
</organism>
<feature type="domain" description="DUF985" evidence="1">
    <location>
        <begin position="10"/>
        <end position="162"/>
    </location>
</feature>
<protein>
    <recommendedName>
        <fullName evidence="1">DUF985 domain-containing protein</fullName>
    </recommendedName>
</protein>
<dbReference type="PANTHER" id="PTHR33387">
    <property type="entry name" value="RMLC-LIKE JELLY ROLL FOLD PROTEIN"/>
    <property type="match status" value="1"/>
</dbReference>
<proteinExistence type="predicted"/>
<evidence type="ECO:0000313" key="2">
    <source>
        <dbReference type="EMBL" id="PPQ84678.1"/>
    </source>
</evidence>
<dbReference type="InParanoid" id="A0A409X1K4"/>
<dbReference type="InterPro" id="IPR014710">
    <property type="entry name" value="RmlC-like_jellyroll"/>
</dbReference>
<reference evidence="2 3" key="1">
    <citation type="journal article" date="2018" name="Evol. Lett.">
        <title>Horizontal gene cluster transfer increased hallucinogenic mushroom diversity.</title>
        <authorList>
            <person name="Reynolds H.T."/>
            <person name="Vijayakumar V."/>
            <person name="Gluck-Thaler E."/>
            <person name="Korotkin H.B."/>
            <person name="Matheny P.B."/>
            <person name="Slot J.C."/>
        </authorList>
    </citation>
    <scope>NUCLEOTIDE SEQUENCE [LARGE SCALE GENOMIC DNA]</scope>
    <source>
        <strain evidence="2 3">2631</strain>
    </source>
</reference>
<dbReference type="InterPro" id="IPR039935">
    <property type="entry name" value="YML079W-like"/>
</dbReference>
<dbReference type="PANTHER" id="PTHR33387:SF3">
    <property type="entry name" value="DUF985 DOMAIN-CONTAINING PROTEIN"/>
    <property type="match status" value="1"/>
</dbReference>
<dbReference type="InterPro" id="IPR009327">
    <property type="entry name" value="Cupin_DUF985"/>
</dbReference>
<dbReference type="Gene3D" id="2.60.120.10">
    <property type="entry name" value="Jelly Rolls"/>
    <property type="match status" value="1"/>
</dbReference>
<dbReference type="SUPFAM" id="SSF51182">
    <property type="entry name" value="RmlC-like cupins"/>
    <property type="match status" value="1"/>
</dbReference>
<comment type="caution">
    <text evidence="2">The sequence shown here is derived from an EMBL/GenBank/DDBJ whole genome shotgun (WGS) entry which is preliminary data.</text>
</comment>
<dbReference type="EMBL" id="NHYD01002831">
    <property type="protein sequence ID" value="PPQ84678.1"/>
    <property type="molecule type" value="Genomic_DNA"/>
</dbReference>
<evidence type="ECO:0000259" key="1">
    <source>
        <dbReference type="Pfam" id="PF06172"/>
    </source>
</evidence>
<evidence type="ECO:0000313" key="3">
    <source>
        <dbReference type="Proteomes" id="UP000283269"/>
    </source>
</evidence>
<name>A0A409X1K4_PSICY</name>
<dbReference type="Pfam" id="PF06172">
    <property type="entry name" value="Cupin_5"/>
    <property type="match status" value="1"/>
</dbReference>
<keyword evidence="3" id="KW-1185">Reference proteome</keyword>
<dbReference type="InterPro" id="IPR011051">
    <property type="entry name" value="RmlC_Cupin_sf"/>
</dbReference>
<accession>A0A409X1K4</accession>
<dbReference type="AlphaFoldDB" id="A0A409X1K4"/>
<dbReference type="CDD" id="cd06121">
    <property type="entry name" value="cupin_YML079wp"/>
    <property type="match status" value="1"/>
</dbReference>
<dbReference type="OrthoDB" id="6614653at2759"/>
<sequence length="203" mass="22543">MSTAHSATSALVKTLTLEEHIEGGYYTVTDVQEKKIPSVFADGEERNLATSIYYLLSYDRPIGTFHMNKSVTYHVWHQGRAEYTLITPGNPPLVERKVIGPDVAKGETRMLLVGTGVWKRSSLLDEDIGKARAGTEAERDETNCLITEVVVPGFHWQDHKFMDMDALEGLFEGVHGGEEKIREFAPFIFAGGEEEIEAAKAGK</sequence>